<proteinExistence type="predicted"/>
<dbReference type="Proteomes" id="UP001199355">
    <property type="component" value="Unassembled WGS sequence"/>
</dbReference>
<gene>
    <name evidence="4" type="ORF">LKD45_02350</name>
</gene>
<name>A0AAE3AVZ6_9FIRM</name>
<dbReference type="SUPFAM" id="SSF53474">
    <property type="entry name" value="alpha/beta-Hydrolases"/>
    <property type="match status" value="1"/>
</dbReference>
<evidence type="ECO:0000313" key="5">
    <source>
        <dbReference type="Proteomes" id="UP001199355"/>
    </source>
</evidence>
<evidence type="ECO:0000259" key="3">
    <source>
        <dbReference type="Pfam" id="PF12146"/>
    </source>
</evidence>
<dbReference type="PANTHER" id="PTHR22946">
    <property type="entry name" value="DIENELACTONE HYDROLASE DOMAIN-CONTAINING PROTEIN-RELATED"/>
    <property type="match status" value="1"/>
</dbReference>
<evidence type="ECO:0000259" key="2">
    <source>
        <dbReference type="Pfam" id="PF08386"/>
    </source>
</evidence>
<dbReference type="Pfam" id="PF12146">
    <property type="entry name" value="Hydrolase_4"/>
    <property type="match status" value="1"/>
</dbReference>
<dbReference type="Gene3D" id="3.40.50.1820">
    <property type="entry name" value="alpha/beta hydrolase"/>
    <property type="match status" value="1"/>
</dbReference>
<comment type="caution">
    <text evidence="4">The sequence shown here is derived from an EMBL/GenBank/DDBJ whole genome shotgun (WGS) entry which is preliminary data.</text>
</comment>
<dbReference type="Pfam" id="PF08386">
    <property type="entry name" value="Abhydrolase_4"/>
    <property type="match status" value="1"/>
</dbReference>
<dbReference type="InterPro" id="IPR050261">
    <property type="entry name" value="FrsA_esterase"/>
</dbReference>
<dbReference type="GO" id="GO:0052689">
    <property type="term" value="F:carboxylic ester hydrolase activity"/>
    <property type="evidence" value="ECO:0007669"/>
    <property type="project" value="UniProtKB-ARBA"/>
</dbReference>
<organism evidence="4 5">
    <name type="scientific">Gallintestinimicrobium propionicum</name>
    <dbReference type="NCBI Taxonomy" id="2981770"/>
    <lineage>
        <taxon>Bacteria</taxon>
        <taxon>Bacillati</taxon>
        <taxon>Bacillota</taxon>
        <taxon>Clostridia</taxon>
        <taxon>Lachnospirales</taxon>
        <taxon>Lachnospiraceae</taxon>
        <taxon>Gallintestinimicrobium</taxon>
    </lineage>
</organism>
<evidence type="ECO:0000313" key="4">
    <source>
        <dbReference type="EMBL" id="MCC2166550.1"/>
    </source>
</evidence>
<accession>A0AAE3AVZ6</accession>
<dbReference type="AlphaFoldDB" id="A0AAE3AVZ6"/>
<dbReference type="InterPro" id="IPR029058">
    <property type="entry name" value="AB_hydrolase_fold"/>
</dbReference>
<protein>
    <submittedName>
        <fullName evidence="4">Alpha/beta hydrolase</fullName>
    </submittedName>
</protein>
<dbReference type="InterPro" id="IPR013595">
    <property type="entry name" value="Pept_S33_TAP-like_C"/>
</dbReference>
<feature type="domain" description="Peptidase S33 tripeptidyl aminopeptidase-like C-terminal" evidence="2">
    <location>
        <begin position="182"/>
        <end position="244"/>
    </location>
</feature>
<evidence type="ECO:0000256" key="1">
    <source>
        <dbReference type="ARBA" id="ARBA00022801"/>
    </source>
</evidence>
<dbReference type="InterPro" id="IPR022742">
    <property type="entry name" value="Hydrolase_4"/>
</dbReference>
<keyword evidence="1 4" id="KW-0378">Hydrolase</keyword>
<dbReference type="PANTHER" id="PTHR22946:SF9">
    <property type="entry name" value="POLYKETIDE TRANSFERASE AF380"/>
    <property type="match status" value="1"/>
</dbReference>
<reference evidence="4 5" key="1">
    <citation type="submission" date="2021-10" db="EMBL/GenBank/DDBJ databases">
        <title>Anaerobic single-cell dispensing facilitates the cultivation of human gut bacteria.</title>
        <authorList>
            <person name="Afrizal A."/>
        </authorList>
    </citation>
    <scope>NUCLEOTIDE SEQUENCE [LARGE SCALE GENOMIC DNA]</scope>
    <source>
        <strain evidence="4 5">CLA-AA-H244</strain>
    </source>
</reference>
<dbReference type="EMBL" id="JAJEQF010000003">
    <property type="protein sequence ID" value="MCC2166550.1"/>
    <property type="molecule type" value="Genomic_DNA"/>
</dbReference>
<feature type="domain" description="Serine aminopeptidase S33" evidence="3">
    <location>
        <begin position="27"/>
        <end position="142"/>
    </location>
</feature>
<keyword evidence="5" id="KW-1185">Reference proteome</keyword>
<dbReference type="RefSeq" id="WP_308727641.1">
    <property type="nucleotide sequence ID" value="NZ_JAJEQF010000003.1"/>
</dbReference>
<sequence>MKEFHITDDGIQLHAKLDMPEEKEKCPLVIVFHGLTGNMEERHITAVSSAMNEIGFATLRVELYGHGKSGGTFEQHNLMKWINNAMTVTDYAKTLDFVTNLYICGHSQGGLLTMLAAGMRADDFKAAIPMSPAIVIPDGARKGNLLGQPFDPEHIPDMVEWGDRHLSGNYLRTAQLLDVDEAIRKYEKPVLLIHGDADEAVPIEYSIDAAKKYKNAKLVQIPGDTHCYDEHLDQVTAAVKKFLGEMENREG</sequence>